<dbReference type="EMBL" id="CAEZUW010000055">
    <property type="protein sequence ID" value="CAB4611573.1"/>
    <property type="molecule type" value="Genomic_DNA"/>
</dbReference>
<name>A0A6J6HGB6_9ZZZZ</name>
<reference evidence="2" key="1">
    <citation type="submission" date="2020-05" db="EMBL/GenBank/DDBJ databases">
        <authorList>
            <person name="Chiriac C."/>
            <person name="Salcher M."/>
            <person name="Ghai R."/>
            <person name="Kavagutti S V."/>
        </authorList>
    </citation>
    <scope>NUCLEOTIDE SEQUENCE</scope>
</reference>
<evidence type="ECO:0000313" key="2">
    <source>
        <dbReference type="EMBL" id="CAB4611573.1"/>
    </source>
</evidence>
<protein>
    <submittedName>
        <fullName evidence="2">Unannotated protein</fullName>
    </submittedName>
</protein>
<proteinExistence type="predicted"/>
<dbReference type="AlphaFoldDB" id="A0A6J6HGB6"/>
<keyword evidence="1" id="KW-0812">Transmembrane</keyword>
<keyword evidence="1" id="KW-0472">Membrane</keyword>
<keyword evidence="1" id="KW-1133">Transmembrane helix</keyword>
<evidence type="ECO:0000256" key="1">
    <source>
        <dbReference type="SAM" id="Phobius"/>
    </source>
</evidence>
<organism evidence="2">
    <name type="scientific">freshwater metagenome</name>
    <dbReference type="NCBI Taxonomy" id="449393"/>
    <lineage>
        <taxon>unclassified sequences</taxon>
        <taxon>metagenomes</taxon>
        <taxon>ecological metagenomes</taxon>
    </lineage>
</organism>
<accession>A0A6J6HGB6</accession>
<gene>
    <name evidence="2" type="ORF">UFOPK1855_00448</name>
</gene>
<sequence length="62" mass="6809">MTSKCCKGLSNWHSGGTFGLKLFKGFTDADDWHKVVSKRGSYLCLNHIVGFIVILASFAVTD</sequence>
<feature type="transmembrane region" description="Helical" evidence="1">
    <location>
        <begin position="42"/>
        <end position="60"/>
    </location>
</feature>